<feature type="region of interest" description="Disordered" evidence="10">
    <location>
        <begin position="720"/>
        <end position="800"/>
    </location>
</feature>
<evidence type="ECO:0000256" key="6">
    <source>
        <dbReference type="ARBA" id="ARBA00022840"/>
    </source>
</evidence>
<dbReference type="Gene3D" id="1.10.510.10">
    <property type="entry name" value="Transferase(Phosphotransferase) domain 1"/>
    <property type="match status" value="1"/>
</dbReference>
<comment type="catalytic activity">
    <reaction evidence="8">
        <text>L-seryl-[protein] + ATP = O-phospho-L-seryl-[protein] + ADP + H(+)</text>
        <dbReference type="Rhea" id="RHEA:17989"/>
        <dbReference type="Rhea" id="RHEA-COMP:9863"/>
        <dbReference type="Rhea" id="RHEA-COMP:11604"/>
        <dbReference type="ChEBI" id="CHEBI:15378"/>
        <dbReference type="ChEBI" id="CHEBI:29999"/>
        <dbReference type="ChEBI" id="CHEBI:30616"/>
        <dbReference type="ChEBI" id="CHEBI:83421"/>
        <dbReference type="ChEBI" id="CHEBI:456216"/>
        <dbReference type="EC" id="2.7.11.1"/>
    </reaction>
</comment>
<evidence type="ECO:0000313" key="12">
    <source>
        <dbReference type="EMBL" id="KAK0533864.1"/>
    </source>
</evidence>
<feature type="region of interest" description="Disordered" evidence="10">
    <location>
        <begin position="825"/>
        <end position="856"/>
    </location>
</feature>
<feature type="binding site" evidence="9">
    <location>
        <position position="194"/>
    </location>
    <ligand>
        <name>ATP</name>
        <dbReference type="ChEBI" id="CHEBI:30616"/>
    </ligand>
</feature>
<feature type="compositionally biased region" description="Gly residues" evidence="10">
    <location>
        <begin position="24"/>
        <end position="39"/>
    </location>
</feature>
<protein>
    <recommendedName>
        <fullName evidence="1">non-specific serine/threonine protein kinase</fullName>
        <ecNumber evidence="1">2.7.11.1</ecNumber>
    </recommendedName>
</protein>
<dbReference type="SUPFAM" id="SSF56112">
    <property type="entry name" value="Protein kinase-like (PK-like)"/>
    <property type="match status" value="1"/>
</dbReference>
<proteinExistence type="predicted"/>
<dbReference type="InterPro" id="IPR017441">
    <property type="entry name" value="Protein_kinase_ATP_BS"/>
</dbReference>
<dbReference type="EC" id="2.7.11.1" evidence="1"/>
<feature type="compositionally biased region" description="Basic and acidic residues" evidence="10">
    <location>
        <begin position="828"/>
        <end position="846"/>
    </location>
</feature>
<comment type="caution">
    <text evidence="12">The sequence shown here is derived from an EMBL/GenBank/DDBJ whole genome shotgun (WGS) entry which is preliminary data.</text>
</comment>
<dbReference type="EMBL" id="JAPDMQ010000128">
    <property type="protein sequence ID" value="KAK0533864.1"/>
    <property type="molecule type" value="Genomic_DNA"/>
</dbReference>
<evidence type="ECO:0000313" key="13">
    <source>
        <dbReference type="Proteomes" id="UP001176521"/>
    </source>
</evidence>
<keyword evidence="5 12" id="KW-0418">Kinase</keyword>
<feature type="region of interest" description="Disordered" evidence="10">
    <location>
        <begin position="54"/>
        <end position="155"/>
    </location>
</feature>
<dbReference type="Proteomes" id="UP001176521">
    <property type="component" value="Unassembled WGS sequence"/>
</dbReference>
<sequence>MPHRNDTGASAAGGASSSTTGNSGAAGTGGGGGGGGGGRSVEETLRAKLNGIASRATGHGSSSASSNSTATNTGGHATPDGTMAGAGAGAASSSTTSSAATATATATERTHTSHDDRGISTPPQFIFPKLFHRNKHDKDDHHGHSHTNKSKKVLGEDHAHLKKYGKWGKTLGSGAGGTVRLIKRSKDHTTFAVKEFRARRPDETEKEYIKKVTAEFCIGSTLHHINIIETLDIISDHGHYYEVMEYAPHDLFSVVMSSKMSRQEIYCVFRQIVDGVDYLHSMGLAHRDLKLDNCVMTENNVIKLIDFGTATVFHSPGKSKVVATGVVGSDPYLAPEVLSQQTYDPRLTDVWSVAMIFLCMVLRRFPWKLPDPKTDRSFRLFVESHPELCKPVSSTPSVAETAASELSSRFNSVVSMGGSTVASTSQPPSRVGSRKGNRDLRLTAIEHDAAHPLDEMLTPIIPTAKEAGYMTPHDLDGTRSPADNEVADDHRHPPLPVGTAAAAAAASSVQQDEQEHVELLSTPVDPEAKAQSQAEAQARVLNASADSASARRNPTSTDTSPHVSRPSSRLRTLSSESVHSGSASGGSGSQHDASNTTVTGGGVISQSPVHMSPVSEVGSARSLLPSPAALQAQVQSQSQQERTPSVHSEGQTTFTSGAADSIFRLLPRETRSALSRMMAVEPSMRCTFGDLLRGRRYSDIDSPLTRTPVMSRVNSTDNVADAMGAGGANNSDTRRGSARSVASGGGSASGSGSGAGPSSTFIGPERPSSPGEARLQQAKNAAHSVHSRHASHMPGGGFLHAEFEDDDDEGDDWLKSIRTCAHIISDGRPGEVPDHTHAKIVPEETKRKHSFFHRKD</sequence>
<dbReference type="InterPro" id="IPR008271">
    <property type="entry name" value="Ser/Thr_kinase_AS"/>
</dbReference>
<dbReference type="GO" id="GO:0005524">
    <property type="term" value="F:ATP binding"/>
    <property type="evidence" value="ECO:0007669"/>
    <property type="project" value="UniProtKB-UniRule"/>
</dbReference>
<reference evidence="12" key="1">
    <citation type="journal article" date="2023" name="PhytoFront">
        <title>Draft Genome Resources of Seven Strains of Tilletia horrida, Causal Agent of Kernel Smut of Rice.</title>
        <authorList>
            <person name="Khanal S."/>
            <person name="Antony Babu S."/>
            <person name="Zhou X.G."/>
        </authorList>
    </citation>
    <scope>NUCLEOTIDE SEQUENCE</scope>
    <source>
        <strain evidence="12">TX3</strain>
    </source>
</reference>
<evidence type="ECO:0000256" key="5">
    <source>
        <dbReference type="ARBA" id="ARBA00022777"/>
    </source>
</evidence>
<evidence type="ECO:0000259" key="11">
    <source>
        <dbReference type="PROSITE" id="PS50011"/>
    </source>
</evidence>
<feature type="region of interest" description="Disordered" evidence="10">
    <location>
        <begin position="417"/>
        <end position="436"/>
    </location>
</feature>
<feature type="region of interest" description="Disordered" evidence="10">
    <location>
        <begin position="1"/>
        <end position="42"/>
    </location>
</feature>
<dbReference type="GO" id="GO:0005829">
    <property type="term" value="C:cytosol"/>
    <property type="evidence" value="ECO:0007669"/>
    <property type="project" value="TreeGrafter"/>
</dbReference>
<evidence type="ECO:0000256" key="9">
    <source>
        <dbReference type="PROSITE-ProRule" id="PRU10141"/>
    </source>
</evidence>
<feature type="compositionally biased region" description="Low complexity" evidence="10">
    <location>
        <begin position="619"/>
        <end position="640"/>
    </location>
</feature>
<evidence type="ECO:0000256" key="3">
    <source>
        <dbReference type="ARBA" id="ARBA00022679"/>
    </source>
</evidence>
<feature type="compositionally biased region" description="Polar residues" evidence="10">
    <location>
        <begin position="552"/>
        <end position="562"/>
    </location>
</feature>
<feature type="compositionally biased region" description="Basic and acidic residues" evidence="10">
    <location>
        <begin position="108"/>
        <end position="118"/>
    </location>
</feature>
<feature type="compositionally biased region" description="Polar residues" evidence="10">
    <location>
        <begin position="641"/>
        <end position="654"/>
    </location>
</feature>
<dbReference type="FunFam" id="1.10.510.10:FF:000595">
    <property type="entry name" value="Protein kinase, putative (AFU_orthologue AFUA_5G11840)"/>
    <property type="match status" value="1"/>
</dbReference>
<organism evidence="12 13">
    <name type="scientific">Tilletia horrida</name>
    <dbReference type="NCBI Taxonomy" id="155126"/>
    <lineage>
        <taxon>Eukaryota</taxon>
        <taxon>Fungi</taxon>
        <taxon>Dikarya</taxon>
        <taxon>Basidiomycota</taxon>
        <taxon>Ustilaginomycotina</taxon>
        <taxon>Exobasidiomycetes</taxon>
        <taxon>Tilletiales</taxon>
        <taxon>Tilletiaceae</taxon>
        <taxon>Tilletia</taxon>
    </lineage>
</organism>
<dbReference type="PANTHER" id="PTHR24343:SF137">
    <property type="entry name" value="SERINE_THREONINE-PROTEIN KINASE HRK1"/>
    <property type="match status" value="1"/>
</dbReference>
<dbReference type="PANTHER" id="PTHR24343">
    <property type="entry name" value="SERINE/THREONINE KINASE"/>
    <property type="match status" value="1"/>
</dbReference>
<feature type="compositionally biased region" description="Basic residues" evidence="10">
    <location>
        <begin position="143"/>
        <end position="152"/>
    </location>
</feature>
<dbReference type="PROSITE" id="PS50011">
    <property type="entry name" value="PROTEIN_KINASE_DOM"/>
    <property type="match status" value="1"/>
</dbReference>
<keyword evidence="6 9" id="KW-0067">ATP-binding</keyword>
<dbReference type="Pfam" id="PF00069">
    <property type="entry name" value="Pkinase"/>
    <property type="match status" value="1"/>
</dbReference>
<feature type="region of interest" description="Disordered" evidence="10">
    <location>
        <begin position="468"/>
        <end position="654"/>
    </location>
</feature>
<keyword evidence="2 12" id="KW-0723">Serine/threonine-protein kinase</keyword>
<feature type="compositionally biased region" description="Low complexity" evidence="10">
    <location>
        <begin position="7"/>
        <end position="23"/>
    </location>
</feature>
<gene>
    <name evidence="12" type="primary">HRK1</name>
    <name evidence="12" type="ORF">OC842_002825</name>
</gene>
<accession>A0AAN6GFA7</accession>
<evidence type="ECO:0000256" key="1">
    <source>
        <dbReference type="ARBA" id="ARBA00012513"/>
    </source>
</evidence>
<dbReference type="SMART" id="SM00220">
    <property type="entry name" value="S_TKc"/>
    <property type="match status" value="1"/>
</dbReference>
<evidence type="ECO:0000256" key="8">
    <source>
        <dbReference type="ARBA" id="ARBA00048679"/>
    </source>
</evidence>
<feature type="compositionally biased region" description="Polar residues" evidence="10">
    <location>
        <begin position="590"/>
        <end position="609"/>
    </location>
</feature>
<evidence type="ECO:0000256" key="4">
    <source>
        <dbReference type="ARBA" id="ARBA00022741"/>
    </source>
</evidence>
<feature type="compositionally biased region" description="Low complexity" evidence="10">
    <location>
        <begin position="54"/>
        <end position="76"/>
    </location>
</feature>
<feature type="compositionally biased region" description="Low complexity" evidence="10">
    <location>
        <begin position="89"/>
        <end position="107"/>
    </location>
</feature>
<dbReference type="AlphaFoldDB" id="A0AAN6GFA7"/>
<evidence type="ECO:0000256" key="2">
    <source>
        <dbReference type="ARBA" id="ARBA00022527"/>
    </source>
</evidence>
<feature type="compositionally biased region" description="Low complexity" evidence="10">
    <location>
        <begin position="529"/>
        <end position="550"/>
    </location>
</feature>
<name>A0AAN6GFA7_9BASI</name>
<dbReference type="GO" id="GO:0004674">
    <property type="term" value="F:protein serine/threonine kinase activity"/>
    <property type="evidence" value="ECO:0007669"/>
    <property type="project" value="UniProtKB-KW"/>
</dbReference>
<evidence type="ECO:0000256" key="10">
    <source>
        <dbReference type="SAM" id="MobiDB-lite"/>
    </source>
</evidence>
<feature type="compositionally biased region" description="Low complexity" evidence="10">
    <location>
        <begin position="564"/>
        <end position="582"/>
    </location>
</feature>
<dbReference type="PROSITE" id="PS00107">
    <property type="entry name" value="PROTEIN_KINASE_ATP"/>
    <property type="match status" value="1"/>
</dbReference>
<dbReference type="PROSITE" id="PS00108">
    <property type="entry name" value="PROTEIN_KINASE_ST"/>
    <property type="match status" value="1"/>
</dbReference>
<comment type="catalytic activity">
    <reaction evidence="7">
        <text>L-threonyl-[protein] + ATP = O-phospho-L-threonyl-[protein] + ADP + H(+)</text>
        <dbReference type="Rhea" id="RHEA:46608"/>
        <dbReference type="Rhea" id="RHEA-COMP:11060"/>
        <dbReference type="Rhea" id="RHEA-COMP:11605"/>
        <dbReference type="ChEBI" id="CHEBI:15378"/>
        <dbReference type="ChEBI" id="CHEBI:30013"/>
        <dbReference type="ChEBI" id="CHEBI:30616"/>
        <dbReference type="ChEBI" id="CHEBI:61977"/>
        <dbReference type="ChEBI" id="CHEBI:456216"/>
        <dbReference type="EC" id="2.7.11.1"/>
    </reaction>
</comment>
<dbReference type="InterPro" id="IPR000719">
    <property type="entry name" value="Prot_kinase_dom"/>
</dbReference>
<evidence type="ECO:0000256" key="7">
    <source>
        <dbReference type="ARBA" id="ARBA00047899"/>
    </source>
</evidence>
<feature type="domain" description="Protein kinase" evidence="11">
    <location>
        <begin position="165"/>
        <end position="442"/>
    </location>
</feature>
<feature type="compositionally biased region" description="Basic residues" evidence="10">
    <location>
        <begin position="847"/>
        <end position="856"/>
    </location>
</feature>
<keyword evidence="13" id="KW-1185">Reference proteome</keyword>
<feature type="compositionally biased region" description="Polar residues" evidence="10">
    <location>
        <begin position="417"/>
        <end position="428"/>
    </location>
</feature>
<dbReference type="InterPro" id="IPR011009">
    <property type="entry name" value="Kinase-like_dom_sf"/>
</dbReference>
<keyword evidence="3" id="KW-0808">Transferase</keyword>
<keyword evidence="4 9" id="KW-0547">Nucleotide-binding</keyword>
<feature type="compositionally biased region" description="Gly residues" evidence="10">
    <location>
        <begin position="743"/>
        <end position="755"/>
    </location>
</feature>